<keyword evidence="1" id="KW-0479">Metal-binding</keyword>
<evidence type="ECO:0000313" key="7">
    <source>
        <dbReference type="EnsemblMetazoa" id="ADIR005439-PA"/>
    </source>
</evidence>
<dbReference type="InterPro" id="IPR006612">
    <property type="entry name" value="THAP_Znf"/>
</dbReference>
<evidence type="ECO:0000259" key="6">
    <source>
        <dbReference type="PROSITE" id="PS50950"/>
    </source>
</evidence>
<dbReference type="Pfam" id="PF05485">
    <property type="entry name" value="THAP"/>
    <property type="match status" value="1"/>
</dbReference>
<reference evidence="8" key="1">
    <citation type="submission" date="2013-03" db="EMBL/GenBank/DDBJ databases">
        <title>The Genome Sequence of Anopheles dirus WRAIR2.</title>
        <authorList>
            <consortium name="The Broad Institute Genomics Platform"/>
            <person name="Neafsey D.E."/>
            <person name="Walton C."/>
            <person name="Walker B."/>
            <person name="Young S.K."/>
            <person name="Zeng Q."/>
            <person name="Gargeya S."/>
            <person name="Fitzgerald M."/>
            <person name="Haas B."/>
            <person name="Abouelleil A."/>
            <person name="Allen A.W."/>
            <person name="Alvarado L."/>
            <person name="Arachchi H.M."/>
            <person name="Berlin A.M."/>
            <person name="Chapman S.B."/>
            <person name="Gainer-Dewar J."/>
            <person name="Goldberg J."/>
            <person name="Griggs A."/>
            <person name="Gujja S."/>
            <person name="Hansen M."/>
            <person name="Howarth C."/>
            <person name="Imamovic A."/>
            <person name="Ireland A."/>
            <person name="Larimer J."/>
            <person name="McCowan C."/>
            <person name="Murphy C."/>
            <person name="Pearson M."/>
            <person name="Poon T.W."/>
            <person name="Priest M."/>
            <person name="Roberts A."/>
            <person name="Saif S."/>
            <person name="Shea T."/>
            <person name="Sisk P."/>
            <person name="Sykes S."/>
            <person name="Wortman J."/>
            <person name="Nusbaum C."/>
            <person name="Birren B."/>
        </authorList>
    </citation>
    <scope>NUCLEOTIDE SEQUENCE [LARGE SCALE GENOMIC DNA]</scope>
    <source>
        <strain evidence="8">WRAIR2</strain>
    </source>
</reference>
<name>A0A182NCS5_9DIPT</name>
<dbReference type="Proteomes" id="UP000075884">
    <property type="component" value="Unassembled WGS sequence"/>
</dbReference>
<dbReference type="SMART" id="SM00692">
    <property type="entry name" value="DM3"/>
    <property type="match status" value="1"/>
</dbReference>
<evidence type="ECO:0000256" key="5">
    <source>
        <dbReference type="PROSITE-ProRule" id="PRU00309"/>
    </source>
</evidence>
<evidence type="ECO:0000256" key="3">
    <source>
        <dbReference type="ARBA" id="ARBA00022833"/>
    </source>
</evidence>
<keyword evidence="8" id="KW-1185">Reference proteome</keyword>
<dbReference type="PANTHER" id="PTHR46600">
    <property type="entry name" value="THAP DOMAIN-CONTAINING"/>
    <property type="match status" value="1"/>
</dbReference>
<dbReference type="VEuPathDB" id="VectorBase:ADIR005439"/>
<keyword evidence="2 5" id="KW-0863">Zinc-finger</keyword>
<keyword evidence="3" id="KW-0862">Zinc</keyword>
<reference evidence="7" key="2">
    <citation type="submission" date="2020-05" db="UniProtKB">
        <authorList>
            <consortium name="EnsemblMetazoa"/>
        </authorList>
    </citation>
    <scope>IDENTIFICATION</scope>
    <source>
        <strain evidence="7">WRAIR2</strain>
    </source>
</reference>
<evidence type="ECO:0000256" key="1">
    <source>
        <dbReference type="ARBA" id="ARBA00022723"/>
    </source>
</evidence>
<feature type="domain" description="THAP-type" evidence="6">
    <location>
        <begin position="1"/>
        <end position="86"/>
    </location>
</feature>
<protein>
    <recommendedName>
        <fullName evidence="6">THAP-type domain-containing protein</fullName>
    </recommendedName>
</protein>
<dbReference type="GO" id="GO:0043565">
    <property type="term" value="F:sequence-specific DNA binding"/>
    <property type="evidence" value="ECO:0007669"/>
    <property type="project" value="InterPro"/>
</dbReference>
<sequence length="417" mass="47313">MGGCRCTFQHCENGTALRKDLHYFRYPVRDPARLKVWIRNANRKEYCDLPDDKLSNKVVCQQHFERVMFMNELRERLTKIAIPRLMPRQDDSLLNVETGELYVEADSTEENVIAAPKQSSPVQNKITKKIERNVVKTSPEEPVLKKIKILNSQSPIVNRDDVPCEVIRIKPPASSRLPMSRRKVAHGNAKTPQQQQQQQLKVMPIKGIDFNSLDNRNSTDTLLDPDVIAIDEVFLQEVDQTAEDPEPMAPSVGNQQSVQMNSCSGIVSLTPAPPVTVPVIDPAVLEKLEQNGREIVRLQKLVKQLADRPQPESAVVSSAVPPKIVMEKGPQLTKAQLFNSIKRYLNPTMITLLRMELFAGASERQWKSDEKSLAVEIFNMGEQVYDCFQDEFRFRLPPKSEVKEWKDSGEIDADDAC</sequence>
<keyword evidence="4 5" id="KW-0238">DNA-binding</keyword>
<evidence type="ECO:0000313" key="8">
    <source>
        <dbReference type="Proteomes" id="UP000075884"/>
    </source>
</evidence>
<dbReference type="AlphaFoldDB" id="A0A182NCS5"/>
<dbReference type="PANTHER" id="PTHR46600:SF11">
    <property type="entry name" value="THAP DOMAIN-CONTAINING PROTEIN 10"/>
    <property type="match status" value="1"/>
</dbReference>
<organism evidence="7 8">
    <name type="scientific">Anopheles dirus</name>
    <dbReference type="NCBI Taxonomy" id="7168"/>
    <lineage>
        <taxon>Eukaryota</taxon>
        <taxon>Metazoa</taxon>
        <taxon>Ecdysozoa</taxon>
        <taxon>Arthropoda</taxon>
        <taxon>Hexapoda</taxon>
        <taxon>Insecta</taxon>
        <taxon>Pterygota</taxon>
        <taxon>Neoptera</taxon>
        <taxon>Endopterygota</taxon>
        <taxon>Diptera</taxon>
        <taxon>Nematocera</taxon>
        <taxon>Culicoidea</taxon>
        <taxon>Culicidae</taxon>
        <taxon>Anophelinae</taxon>
        <taxon>Anopheles</taxon>
    </lineage>
</organism>
<evidence type="ECO:0000256" key="4">
    <source>
        <dbReference type="ARBA" id="ARBA00023125"/>
    </source>
</evidence>
<dbReference type="STRING" id="7168.A0A182NCS5"/>
<evidence type="ECO:0000256" key="2">
    <source>
        <dbReference type="ARBA" id="ARBA00022771"/>
    </source>
</evidence>
<accession>A0A182NCS5</accession>
<dbReference type="SUPFAM" id="SSF57716">
    <property type="entry name" value="Glucocorticoid receptor-like (DNA-binding domain)"/>
    <property type="match status" value="1"/>
</dbReference>
<dbReference type="EnsemblMetazoa" id="ADIR005439-RA">
    <property type="protein sequence ID" value="ADIR005439-PA"/>
    <property type="gene ID" value="ADIR005439"/>
</dbReference>
<dbReference type="GO" id="GO:0008270">
    <property type="term" value="F:zinc ion binding"/>
    <property type="evidence" value="ECO:0007669"/>
    <property type="project" value="UniProtKB-KW"/>
</dbReference>
<dbReference type="InterPro" id="IPR026516">
    <property type="entry name" value="THAP1/10"/>
</dbReference>
<dbReference type="SMART" id="SM00980">
    <property type="entry name" value="THAP"/>
    <property type="match status" value="1"/>
</dbReference>
<proteinExistence type="predicted"/>
<dbReference type="PROSITE" id="PS50950">
    <property type="entry name" value="ZF_THAP"/>
    <property type="match status" value="1"/>
</dbReference>